<evidence type="ECO:0000256" key="3">
    <source>
        <dbReference type="ARBA" id="ARBA00022553"/>
    </source>
</evidence>
<dbReference type="SUPFAM" id="SSF56801">
    <property type="entry name" value="Acetyl-CoA synthetase-like"/>
    <property type="match status" value="1"/>
</dbReference>
<evidence type="ECO:0000259" key="4">
    <source>
        <dbReference type="PROSITE" id="PS50075"/>
    </source>
</evidence>
<keyword evidence="3" id="KW-0597">Phosphoprotein</keyword>
<dbReference type="GO" id="GO:0003824">
    <property type="term" value="F:catalytic activity"/>
    <property type="evidence" value="ECO:0007669"/>
    <property type="project" value="InterPro"/>
</dbReference>
<dbReference type="PANTHER" id="PTHR45527:SF1">
    <property type="entry name" value="FATTY ACID SYNTHASE"/>
    <property type="match status" value="1"/>
</dbReference>
<feature type="non-terminal residue" evidence="5">
    <location>
        <position position="1"/>
    </location>
</feature>
<dbReference type="SUPFAM" id="SSF47336">
    <property type="entry name" value="ACP-like"/>
    <property type="match status" value="1"/>
</dbReference>
<dbReference type="Pfam" id="PF13193">
    <property type="entry name" value="AMP-binding_C"/>
    <property type="match status" value="1"/>
</dbReference>
<dbReference type="Gene3D" id="3.40.50.12780">
    <property type="entry name" value="N-terminal domain of ligase-like"/>
    <property type="match status" value="1"/>
</dbReference>
<dbReference type="Gene3D" id="3.30.300.30">
    <property type="match status" value="1"/>
</dbReference>
<dbReference type="GO" id="GO:0005737">
    <property type="term" value="C:cytoplasm"/>
    <property type="evidence" value="ECO:0007669"/>
    <property type="project" value="TreeGrafter"/>
</dbReference>
<dbReference type="PROSITE" id="PS50075">
    <property type="entry name" value="CARRIER"/>
    <property type="match status" value="1"/>
</dbReference>
<dbReference type="UniPathway" id="UPA00011"/>
<dbReference type="Gene3D" id="3.30.559.10">
    <property type="entry name" value="Chloramphenicol acetyltransferase-like domain"/>
    <property type="match status" value="2"/>
</dbReference>
<dbReference type="InterPro" id="IPR001242">
    <property type="entry name" value="Condensation_dom"/>
</dbReference>
<protein>
    <submittedName>
        <fullName evidence="5">Putative non-ribosomal peptide synthetase</fullName>
    </submittedName>
</protein>
<dbReference type="FunFam" id="3.40.50.980:FF:000001">
    <property type="entry name" value="Non-ribosomal peptide synthetase"/>
    <property type="match status" value="1"/>
</dbReference>
<dbReference type="GO" id="GO:0043041">
    <property type="term" value="P:amino acid activation for nonribosomal peptide biosynthetic process"/>
    <property type="evidence" value="ECO:0007669"/>
    <property type="project" value="TreeGrafter"/>
</dbReference>
<name>G7GNI6_9ACTN</name>
<evidence type="ECO:0000256" key="1">
    <source>
        <dbReference type="ARBA" id="ARBA00001957"/>
    </source>
</evidence>
<dbReference type="Pfam" id="PF00550">
    <property type="entry name" value="PP-binding"/>
    <property type="match status" value="1"/>
</dbReference>
<dbReference type="NCBIfam" id="TIGR01733">
    <property type="entry name" value="AA-adenyl-dom"/>
    <property type="match status" value="1"/>
</dbReference>
<dbReference type="EMBL" id="BAED01000030">
    <property type="protein sequence ID" value="GAB05161.1"/>
    <property type="molecule type" value="Genomic_DNA"/>
</dbReference>
<comment type="cofactor">
    <cofactor evidence="1">
        <name>pantetheine 4'-phosphate</name>
        <dbReference type="ChEBI" id="CHEBI:47942"/>
    </cofactor>
</comment>
<evidence type="ECO:0000256" key="2">
    <source>
        <dbReference type="ARBA" id="ARBA00022450"/>
    </source>
</evidence>
<dbReference type="InterPro" id="IPR045851">
    <property type="entry name" value="AMP-bd_C_sf"/>
</dbReference>
<dbReference type="InterPro" id="IPR006162">
    <property type="entry name" value="Ppantetheine_attach_site"/>
</dbReference>
<dbReference type="InterPro" id="IPR000873">
    <property type="entry name" value="AMP-dep_synth/lig_dom"/>
</dbReference>
<dbReference type="Pfam" id="PF00668">
    <property type="entry name" value="Condensation"/>
    <property type="match status" value="3"/>
</dbReference>
<dbReference type="STRING" id="1075090.GOAMR_30_00015"/>
<dbReference type="SUPFAM" id="SSF52777">
    <property type="entry name" value="CoA-dependent acyltransferases"/>
    <property type="match status" value="5"/>
</dbReference>
<feature type="non-terminal residue" evidence="5">
    <location>
        <position position="1546"/>
    </location>
</feature>
<dbReference type="CDD" id="cd17643">
    <property type="entry name" value="A_NRPS_Cytc1-like"/>
    <property type="match status" value="1"/>
</dbReference>
<proteinExistence type="predicted"/>
<sequence length="1546" mass="164341">LAPIVAVDPRPELVPLSFAQQRMWFINRFEPSAATYNIPAVLKLTGALDVDALRQAVIDVVDRHEVLRTVFPARGGVPHQVIGDIADFDNHDVWQVVGTRDELLTSVADGFDVTTEWPLRVRLLPDGDRDFVLALTVHHIAADGESVLPLITDIVTAYTARAQGDSPVWAPLDVQFADFAIWQHEVLGSADDADSVIGRQLGYWRQQLAGVPDVLELPANRPRPAVASHAGADVGFTIPAQVSERVATVASEFGVTPFMVAHTALAALLARLTATGDISVGTPTAGRGQAVLDPLVGMFVNTLVLRTAVDPGKPFAELLDRVRGTDLDAFAHADVPFESVVEAVDPVRSEAFAPLAQVMLSFDPVASAGSAAVEIAGVEIAAAESPVVAAQQDLRVVVSSAAQGQPWTGVLTYATDLFDESTISAFADRFVRMLDALTAGPGTIVGEVDLLLPHDRDLLAGLAGPITTTVNTGSTLSDLLVASAAAHGESIAVTAGGTALTYAELDRESNAVAAGLMSHGIGAGDLVGVATARNTDLVTAILGTLKAGAAYVPLDLTNPVARLAHIVSDAGVAVILTDETASGHELWTTVPDSVEAVDVRALVSANHDTATVSAVAVPADSRAYVIYTSGSTGLPKGVEVTHRDVVTLLDTTAGDFEFTADDVWTMFHSYAFDFSVWELWGALYYGGRCVIVDRDVARDIDRFVELLATEGVTSLSLTPSAFYQLIDARRRNPVDLRLRYVVFGGEALSFEHVRRWYDEFPGDHARLVNMYGITETTVHVSYRALDSDSVSADDASYIGRPLASLGIHILDEWLRPVPEGVPGEMYVTGGQLAQGYLGRTDLSATRFVANPFSTDQFAGNGSRMYRTGDRARRFGGDIEYLGRGDAQVQLRGFRIEFGEIEAALLTAPGVTGAAVRIFDGPSGDTLVGYVVPDAGTEVVADEVITAASRQLPAYMVPTIVLPVAALPLTANGKLDRSALPEPEFGAHGDGVVAPETAAELAVLGAFTDVLGLDRISVTDSFFDLGGNSLSAMRLAAQAGDALGVDISVREVFGAPTVRALAAAAAGNTAALAPIVAVEPRPDRIPLSFAQQRMWFINRFEASASTYNIPAVLRLTGSLDVDALRQAVIDVLSRHEVLRTSFPSAAGVPFQQVGDIAEFDERGIWQVVATDDDVFAAATTGFDVTTQWPLRVILRDSSTDGSTFFIPEADATKERGSRGVRRPESHDAPTPAGDYLLAVVAHHIGLDGESMLPLVTDLVLAYSARAQGDSPNWAPLEVQFADFAIWQHEVLGSADDADSVIGHQLGYWKDRLAGLPDVLDLPADRPRPLVASYRGADVAFEFPGEVSDRIGEIARRYGVTEYMVVHAVLAVLLARLSATSDIAVSTPVAGRGQAVLDPLVGMFVNTLVLRADVQSSTSFEELLEQVRVTDLDAFAHADVPFESVVEAVDPVRSEAFAPLAQVMLSFNPAASVADADVTVGDLQIAPIELDEVPAQMDLSVIVSSGDAGRPWTGVLRYATDLFDEATIEELSRRFVRLAAELTAVPAA</sequence>
<dbReference type="Pfam" id="PF00501">
    <property type="entry name" value="AMP-binding"/>
    <property type="match status" value="1"/>
</dbReference>
<dbReference type="InterPro" id="IPR042099">
    <property type="entry name" value="ANL_N_sf"/>
</dbReference>
<dbReference type="InterPro" id="IPR020845">
    <property type="entry name" value="AMP-binding_CS"/>
</dbReference>
<organism evidence="5 6">
    <name type="scientific">Gordonia amarae NBRC 15530</name>
    <dbReference type="NCBI Taxonomy" id="1075090"/>
    <lineage>
        <taxon>Bacteria</taxon>
        <taxon>Bacillati</taxon>
        <taxon>Actinomycetota</taxon>
        <taxon>Actinomycetes</taxon>
        <taxon>Mycobacteriales</taxon>
        <taxon>Gordoniaceae</taxon>
        <taxon>Gordonia</taxon>
    </lineage>
</organism>
<keyword evidence="6" id="KW-1185">Reference proteome</keyword>
<dbReference type="RefSeq" id="WP_005185668.1">
    <property type="nucleotide sequence ID" value="NZ_BAED01000030.1"/>
</dbReference>
<gene>
    <name evidence="5" type="ORF">GOAMR_30_00015</name>
</gene>
<keyword evidence="2" id="KW-0596">Phosphopantetheine</keyword>
<accession>G7GNI6</accession>
<dbReference type="Gene3D" id="3.30.559.30">
    <property type="entry name" value="Nonribosomal peptide synthetase, condensation domain"/>
    <property type="match status" value="2"/>
</dbReference>
<dbReference type="eggNOG" id="COG1020">
    <property type="taxonomic scope" value="Bacteria"/>
</dbReference>
<dbReference type="FunFam" id="3.40.50.12780:FF:000012">
    <property type="entry name" value="Non-ribosomal peptide synthetase"/>
    <property type="match status" value="1"/>
</dbReference>
<reference evidence="5 6" key="1">
    <citation type="submission" date="2011-11" db="EMBL/GenBank/DDBJ databases">
        <title>Whole genome shotgun sequence of Gordonia amarae NBRC 15530.</title>
        <authorList>
            <person name="Takarada H."/>
            <person name="Hosoyama A."/>
            <person name="Tsuchikane K."/>
            <person name="Katsumata H."/>
            <person name="Yamazaki S."/>
            <person name="Fujita N."/>
        </authorList>
    </citation>
    <scope>NUCLEOTIDE SEQUENCE [LARGE SCALE GENOMIC DNA]</scope>
    <source>
        <strain evidence="5 6">NBRC 15530</strain>
    </source>
</reference>
<evidence type="ECO:0000313" key="5">
    <source>
        <dbReference type="EMBL" id="GAB05161.1"/>
    </source>
</evidence>
<dbReference type="InterPro" id="IPR036736">
    <property type="entry name" value="ACP-like_sf"/>
</dbReference>
<dbReference type="PROSITE" id="PS00455">
    <property type="entry name" value="AMP_BINDING"/>
    <property type="match status" value="1"/>
</dbReference>
<dbReference type="PROSITE" id="PS00012">
    <property type="entry name" value="PHOSPHOPANTETHEINE"/>
    <property type="match status" value="1"/>
</dbReference>
<dbReference type="PANTHER" id="PTHR45527">
    <property type="entry name" value="NONRIBOSOMAL PEPTIDE SYNTHETASE"/>
    <property type="match status" value="1"/>
</dbReference>
<evidence type="ECO:0000313" key="6">
    <source>
        <dbReference type="Proteomes" id="UP000006023"/>
    </source>
</evidence>
<dbReference type="CDD" id="cd19540">
    <property type="entry name" value="LCL_NRPS-like"/>
    <property type="match status" value="2"/>
</dbReference>
<feature type="domain" description="Carrier" evidence="4">
    <location>
        <begin position="993"/>
        <end position="1068"/>
    </location>
</feature>
<dbReference type="GO" id="GO:0031177">
    <property type="term" value="F:phosphopantetheine binding"/>
    <property type="evidence" value="ECO:0007669"/>
    <property type="project" value="InterPro"/>
</dbReference>
<dbReference type="FunFam" id="3.40.50.980:FF:000002">
    <property type="entry name" value="Enterobactin synthetase component F"/>
    <property type="match status" value="1"/>
</dbReference>
<dbReference type="InterPro" id="IPR020806">
    <property type="entry name" value="PKS_PP-bd"/>
</dbReference>
<dbReference type="GO" id="GO:0044550">
    <property type="term" value="P:secondary metabolite biosynthetic process"/>
    <property type="evidence" value="ECO:0007669"/>
    <property type="project" value="TreeGrafter"/>
</dbReference>
<dbReference type="InterPro" id="IPR023213">
    <property type="entry name" value="CAT-like_dom_sf"/>
</dbReference>
<dbReference type="InterPro" id="IPR010071">
    <property type="entry name" value="AA_adenyl_dom"/>
</dbReference>
<comment type="caution">
    <text evidence="5">The sequence shown here is derived from an EMBL/GenBank/DDBJ whole genome shotgun (WGS) entry which is preliminary data.</text>
</comment>
<dbReference type="SMART" id="SM00823">
    <property type="entry name" value="PKS_PP"/>
    <property type="match status" value="1"/>
</dbReference>
<dbReference type="GO" id="GO:0008610">
    <property type="term" value="P:lipid biosynthetic process"/>
    <property type="evidence" value="ECO:0007669"/>
    <property type="project" value="UniProtKB-ARBA"/>
</dbReference>
<dbReference type="InterPro" id="IPR025110">
    <property type="entry name" value="AMP-bd_C"/>
</dbReference>
<dbReference type="Proteomes" id="UP000006023">
    <property type="component" value="Unassembled WGS sequence"/>
</dbReference>
<dbReference type="Gene3D" id="1.10.1200.10">
    <property type="entry name" value="ACP-like"/>
    <property type="match status" value="1"/>
</dbReference>
<dbReference type="InterPro" id="IPR009081">
    <property type="entry name" value="PP-bd_ACP"/>
</dbReference>
<dbReference type="OrthoDB" id="2472181at2"/>